<sequence>MLNPSLWWQPRSSFKISSGGKGSKVIRSPLYMRTTLLDRPQI</sequence>
<evidence type="ECO:0000313" key="2">
    <source>
        <dbReference type="Proteomes" id="UP000823388"/>
    </source>
</evidence>
<reference evidence="1 2" key="1">
    <citation type="submission" date="2020-05" db="EMBL/GenBank/DDBJ databases">
        <title>WGS assembly of Panicum virgatum.</title>
        <authorList>
            <person name="Lovell J.T."/>
            <person name="Jenkins J."/>
            <person name="Shu S."/>
            <person name="Juenger T.E."/>
            <person name="Schmutz J."/>
        </authorList>
    </citation>
    <scope>NUCLEOTIDE SEQUENCE [LARGE SCALE GENOMIC DNA]</scope>
    <source>
        <strain evidence="2">cv. AP13</strain>
    </source>
</reference>
<protein>
    <submittedName>
        <fullName evidence="1">Uncharacterized protein</fullName>
    </submittedName>
</protein>
<gene>
    <name evidence="1" type="ORF">PVAP13_1NG141338</name>
</gene>
<dbReference type="Proteomes" id="UP000823388">
    <property type="component" value="Chromosome 1N"/>
</dbReference>
<name>A0A8T0WXW6_PANVG</name>
<dbReference type="EMBL" id="CM029038">
    <property type="protein sequence ID" value="KAG2649753.1"/>
    <property type="molecule type" value="Genomic_DNA"/>
</dbReference>
<dbReference type="AlphaFoldDB" id="A0A8T0WXW6"/>
<evidence type="ECO:0000313" key="1">
    <source>
        <dbReference type="EMBL" id="KAG2649753.1"/>
    </source>
</evidence>
<comment type="caution">
    <text evidence="1">The sequence shown here is derived from an EMBL/GenBank/DDBJ whole genome shotgun (WGS) entry which is preliminary data.</text>
</comment>
<proteinExistence type="predicted"/>
<keyword evidence="2" id="KW-1185">Reference proteome</keyword>
<organism evidence="1 2">
    <name type="scientific">Panicum virgatum</name>
    <name type="common">Blackwell switchgrass</name>
    <dbReference type="NCBI Taxonomy" id="38727"/>
    <lineage>
        <taxon>Eukaryota</taxon>
        <taxon>Viridiplantae</taxon>
        <taxon>Streptophyta</taxon>
        <taxon>Embryophyta</taxon>
        <taxon>Tracheophyta</taxon>
        <taxon>Spermatophyta</taxon>
        <taxon>Magnoliopsida</taxon>
        <taxon>Liliopsida</taxon>
        <taxon>Poales</taxon>
        <taxon>Poaceae</taxon>
        <taxon>PACMAD clade</taxon>
        <taxon>Panicoideae</taxon>
        <taxon>Panicodae</taxon>
        <taxon>Paniceae</taxon>
        <taxon>Panicinae</taxon>
        <taxon>Panicum</taxon>
        <taxon>Panicum sect. Hiantes</taxon>
    </lineage>
</organism>
<accession>A0A8T0WXW6</accession>